<name>A0A5P9QFR8_9MICO</name>
<feature type="transmembrane region" description="Helical" evidence="2">
    <location>
        <begin position="465"/>
        <end position="485"/>
    </location>
</feature>
<dbReference type="OrthoDB" id="3257943at2"/>
<protein>
    <submittedName>
        <fullName evidence="4">Mucin-2</fullName>
    </submittedName>
</protein>
<dbReference type="AlphaFoldDB" id="A0A5P9QFR8"/>
<feature type="domain" description="Choice-of-anchor A" evidence="3">
    <location>
        <begin position="55"/>
        <end position="362"/>
    </location>
</feature>
<evidence type="ECO:0000313" key="4">
    <source>
        <dbReference type="EMBL" id="QFU99295.1"/>
    </source>
</evidence>
<dbReference type="RefSeq" id="WP_036947080.1">
    <property type="nucleotide sequence ID" value="NZ_BAABIH010000008.1"/>
</dbReference>
<keyword evidence="2" id="KW-1133">Transmembrane helix</keyword>
<keyword evidence="2" id="KW-0472">Membrane</keyword>
<evidence type="ECO:0000256" key="2">
    <source>
        <dbReference type="SAM" id="Phobius"/>
    </source>
</evidence>
<keyword evidence="2" id="KW-0812">Transmembrane</keyword>
<feature type="region of interest" description="Disordered" evidence="1">
    <location>
        <begin position="367"/>
        <end position="457"/>
    </location>
</feature>
<dbReference type="InterPro" id="IPR026588">
    <property type="entry name" value="Choice_anch_A"/>
</dbReference>
<dbReference type="Pfam" id="PF20597">
    <property type="entry name" value="pAdhesive_15"/>
    <property type="match status" value="1"/>
</dbReference>
<keyword evidence="5" id="KW-1185">Reference proteome</keyword>
<dbReference type="NCBIfam" id="TIGR04215">
    <property type="entry name" value="choice_anch_A"/>
    <property type="match status" value="1"/>
</dbReference>
<dbReference type="KEGG" id="lxl:KDY119_02823"/>
<accession>A0A5P9QFR8</accession>
<feature type="compositionally biased region" description="Low complexity" evidence="1">
    <location>
        <begin position="378"/>
        <end position="457"/>
    </location>
</feature>
<gene>
    <name evidence="4" type="ORF">KDY119_02823</name>
</gene>
<reference evidence="4 5" key="1">
    <citation type="submission" date="2019-10" db="EMBL/GenBank/DDBJ databases">
        <title>Genome sequence of Luteimicrobium xylanilyticum HY-24.</title>
        <authorList>
            <person name="Kim D.Y."/>
            <person name="Park H.-Y."/>
        </authorList>
    </citation>
    <scope>NUCLEOTIDE SEQUENCE [LARGE SCALE GENOMIC DNA]</scope>
    <source>
        <strain evidence="4 5">HY-24</strain>
    </source>
</reference>
<evidence type="ECO:0000313" key="5">
    <source>
        <dbReference type="Proteomes" id="UP000326702"/>
    </source>
</evidence>
<dbReference type="PRINTS" id="PR01217">
    <property type="entry name" value="PRICHEXTENSN"/>
</dbReference>
<evidence type="ECO:0000256" key="1">
    <source>
        <dbReference type="SAM" id="MobiDB-lite"/>
    </source>
</evidence>
<evidence type="ECO:0000259" key="3">
    <source>
        <dbReference type="Pfam" id="PF20597"/>
    </source>
</evidence>
<dbReference type="EMBL" id="CP045529">
    <property type="protein sequence ID" value="QFU99295.1"/>
    <property type="molecule type" value="Genomic_DNA"/>
</dbReference>
<proteinExistence type="predicted"/>
<dbReference type="Proteomes" id="UP000326702">
    <property type="component" value="Chromosome"/>
</dbReference>
<organism evidence="4 5">
    <name type="scientific">Luteimicrobium xylanilyticum</name>
    <dbReference type="NCBI Taxonomy" id="1133546"/>
    <lineage>
        <taxon>Bacteria</taxon>
        <taxon>Bacillati</taxon>
        <taxon>Actinomycetota</taxon>
        <taxon>Actinomycetes</taxon>
        <taxon>Micrococcales</taxon>
        <taxon>Luteimicrobium</taxon>
    </lineage>
</organism>
<sequence>MKNHPAHTTPHGPRRVLAIVGAGALVLGASTLVGTGLAGDANAAESTVCTGYDTDGFTIFVQHDVTLGNDETEGSLALGGDLRLTKGTNLLHSTGLTPAGYSLPVVDGDPTRLLVGGTLDLTSQGDLQVTSAGRSDASQLGAIKFGDTAGLELTSRDGVDRLHEAGGSIDADPYVDVNDAADQTFDGDHAVTYAGSADVVTSRFPRLVAQGESLRTASGDGVAQATVHANGSDGSLSLTAGKLNVLTIDASTLGAFTALTFAGVTPGDGTELVVNVTGTGGTVRVPPLRGADMPGQPDATHPNPWAPYVTWNLTGAGTTTVTGDLVTGTILAPDVDLTVDANSPVEGQIVAKSLVTRGGEIHQYLAASSCTTPPPTPTETTTTPAPTPTDTTPAPTPTDTTPAPTPSGTTTTPAQPTTTPAPSSTTTSPAPVAPVTSSTPTTEVLATGGTAPSSGGSLATTGASVVGPLVAGAALVVGGLVLLLVRRRSARG</sequence>